<organism evidence="1 2">
    <name type="scientific">Fodinibius halophilus</name>
    <dbReference type="NCBI Taxonomy" id="1736908"/>
    <lineage>
        <taxon>Bacteria</taxon>
        <taxon>Pseudomonadati</taxon>
        <taxon>Balneolota</taxon>
        <taxon>Balneolia</taxon>
        <taxon>Balneolales</taxon>
        <taxon>Balneolaceae</taxon>
        <taxon>Fodinibius</taxon>
    </lineage>
</organism>
<comment type="caution">
    <text evidence="1">The sequence shown here is derived from an EMBL/GenBank/DDBJ whole genome shotgun (WGS) entry which is preliminary data.</text>
</comment>
<dbReference type="EMBL" id="JAALLS010000017">
    <property type="protein sequence ID" value="NGP89210.1"/>
    <property type="molecule type" value="Genomic_DNA"/>
</dbReference>
<accession>A0A6M1TL54</accession>
<name>A0A6M1TL54_9BACT</name>
<protein>
    <submittedName>
        <fullName evidence="1">Uncharacterized protein</fullName>
    </submittedName>
</protein>
<reference evidence="1 2" key="1">
    <citation type="submission" date="2020-02" db="EMBL/GenBank/DDBJ databases">
        <title>Aliifodinibius halophilus 2W32, complete genome.</title>
        <authorList>
            <person name="Li Y."/>
            <person name="Wu S."/>
        </authorList>
    </citation>
    <scope>NUCLEOTIDE SEQUENCE [LARGE SCALE GENOMIC DNA]</scope>
    <source>
        <strain evidence="1 2">2W32</strain>
    </source>
</reference>
<evidence type="ECO:0000313" key="2">
    <source>
        <dbReference type="Proteomes" id="UP000479132"/>
    </source>
</evidence>
<proteinExistence type="predicted"/>
<sequence>MEYKIIFESGVTETIEAESIKPNDVLDKVEIIGEDGKELEEVYLNFDHISAIIPQE</sequence>
<gene>
    <name evidence="1" type="ORF">G3569_12690</name>
</gene>
<dbReference type="Proteomes" id="UP000479132">
    <property type="component" value="Unassembled WGS sequence"/>
</dbReference>
<evidence type="ECO:0000313" key="1">
    <source>
        <dbReference type="EMBL" id="NGP89210.1"/>
    </source>
</evidence>
<keyword evidence="2" id="KW-1185">Reference proteome</keyword>
<dbReference type="AlphaFoldDB" id="A0A6M1TL54"/>
<dbReference type="RefSeq" id="WP_165269713.1">
    <property type="nucleotide sequence ID" value="NZ_JAALLS010000017.1"/>
</dbReference>